<feature type="transmembrane region" description="Helical" evidence="2">
    <location>
        <begin position="188"/>
        <end position="206"/>
    </location>
</feature>
<gene>
    <name evidence="3" type="ORF">CT19425_30782</name>
</gene>
<dbReference type="AlphaFoldDB" id="A0A375IBU6"/>
<feature type="transmembrane region" description="Helical" evidence="2">
    <location>
        <begin position="213"/>
        <end position="233"/>
    </location>
</feature>
<evidence type="ECO:0000313" key="3">
    <source>
        <dbReference type="EMBL" id="SPK71558.1"/>
    </source>
</evidence>
<feature type="region of interest" description="Disordered" evidence="1">
    <location>
        <begin position="259"/>
        <end position="288"/>
    </location>
</feature>
<protein>
    <recommendedName>
        <fullName evidence="5">DUF4239 domain-containing protein</fullName>
    </recommendedName>
</protein>
<dbReference type="Proteomes" id="UP000255505">
    <property type="component" value="Chromosome I"/>
</dbReference>
<accession>A0A375IBU6</accession>
<organism evidence="3 4">
    <name type="scientific">Cupriavidus taiwanensis</name>
    <dbReference type="NCBI Taxonomy" id="164546"/>
    <lineage>
        <taxon>Bacteria</taxon>
        <taxon>Pseudomonadati</taxon>
        <taxon>Pseudomonadota</taxon>
        <taxon>Betaproteobacteria</taxon>
        <taxon>Burkholderiales</taxon>
        <taxon>Burkholderiaceae</taxon>
        <taxon>Cupriavidus</taxon>
    </lineage>
</organism>
<evidence type="ECO:0000313" key="4">
    <source>
        <dbReference type="Proteomes" id="UP000255505"/>
    </source>
</evidence>
<reference evidence="3 4" key="1">
    <citation type="submission" date="2018-01" db="EMBL/GenBank/DDBJ databases">
        <authorList>
            <person name="Gaut B.S."/>
            <person name="Morton B.R."/>
            <person name="Clegg M.T."/>
            <person name="Duvall M.R."/>
        </authorList>
    </citation>
    <scope>NUCLEOTIDE SEQUENCE [LARGE SCALE GENOMIC DNA]</scope>
    <source>
        <strain evidence="3">Cupriavidus taiwanensis LMG 19425</strain>
    </source>
</reference>
<dbReference type="InterPro" id="IPR025333">
    <property type="entry name" value="DUF4239"/>
</dbReference>
<dbReference type="Pfam" id="PF14023">
    <property type="entry name" value="Bestrophin-like"/>
    <property type="match status" value="1"/>
</dbReference>
<sequence>MLFLYSLPSTGMAAIVVAAIVAVVLAGYAVARRFALIELDAEQRAMAVSMVSIITTINSLLVAFAAINVWDTYNAADRTVAAEATAAGELARDLAAFDSSAAEAAAAALRSYLEQVVHDEWPRMQRQGKPDAHTEQRFDAMFDLANRIRPLDSRQTVLLGEVLMRVNEMVKYRQQRILTLHAAMPNTLWGVILIVSALSFALLYVLPATPFNLALITAWAITIGLAFFFLLAVDRPFAGEFSVSADPLQHTIDTLVANGTWPQPAPTPQPTPQPAPYPTPYPTPYPAP</sequence>
<evidence type="ECO:0000256" key="1">
    <source>
        <dbReference type="SAM" id="MobiDB-lite"/>
    </source>
</evidence>
<keyword evidence="2" id="KW-0812">Transmembrane</keyword>
<feature type="compositionally biased region" description="Pro residues" evidence="1">
    <location>
        <begin position="263"/>
        <end position="288"/>
    </location>
</feature>
<dbReference type="RefSeq" id="WP_115661551.1">
    <property type="nucleotide sequence ID" value="NZ_LT991976.1"/>
</dbReference>
<keyword evidence="2" id="KW-1133">Transmembrane helix</keyword>
<dbReference type="EMBL" id="LT991976">
    <property type="protein sequence ID" value="SPK71558.1"/>
    <property type="molecule type" value="Genomic_DNA"/>
</dbReference>
<keyword evidence="2" id="KW-0472">Membrane</keyword>
<evidence type="ECO:0008006" key="5">
    <source>
        <dbReference type="Google" id="ProtNLM"/>
    </source>
</evidence>
<proteinExistence type="predicted"/>
<name>A0A375IBU6_9BURK</name>
<feature type="transmembrane region" description="Helical" evidence="2">
    <location>
        <begin position="12"/>
        <end position="35"/>
    </location>
</feature>
<feature type="transmembrane region" description="Helical" evidence="2">
    <location>
        <begin position="47"/>
        <end position="70"/>
    </location>
</feature>
<evidence type="ECO:0000256" key="2">
    <source>
        <dbReference type="SAM" id="Phobius"/>
    </source>
</evidence>